<dbReference type="InterPro" id="IPR047173">
    <property type="entry name" value="STRAD_A/B-like"/>
</dbReference>
<protein>
    <recommendedName>
        <fullName evidence="2">Protein kinase domain-containing protein</fullName>
    </recommendedName>
</protein>
<comment type="similarity">
    <text evidence="1">Belongs to the protein kinase superfamily. STE Ser/Thr protein kinase family. STE20 subfamily.</text>
</comment>
<evidence type="ECO:0000256" key="1">
    <source>
        <dbReference type="ARBA" id="ARBA00008874"/>
    </source>
</evidence>
<dbReference type="InterPro" id="IPR011009">
    <property type="entry name" value="Kinase-like_dom_sf"/>
</dbReference>
<sequence length="196" mass="22427">MIGLRSINTNMKEKHIPLIIKAGLMGLKEIHGRKMIHGDVKAGNILSDGAGKFFLDDVGTTGILYEMYYRTSDPHYFSAPSWFAPEYFRPEVPLTTAIDIWSMGITALELYHGMAPFSNFTPREVVKRKITDSFANLIFRLERLMTAHHNHHVTIQGIHLIDGKRVREDLIAQNQVEQISQTNTDETRALRHRVQE</sequence>
<dbReference type="PROSITE" id="PS50011">
    <property type="entry name" value="PROTEIN_KINASE_DOM"/>
    <property type="match status" value="1"/>
</dbReference>
<dbReference type="Gene3D" id="1.10.510.10">
    <property type="entry name" value="Transferase(Phosphotransferase) domain 1"/>
    <property type="match status" value="1"/>
</dbReference>
<gene>
    <name evidence="3" type="ORF">BLNAU_1768</name>
</gene>
<keyword evidence="4" id="KW-1185">Reference proteome</keyword>
<dbReference type="EMBL" id="JARBJD010000007">
    <property type="protein sequence ID" value="KAK2963235.1"/>
    <property type="molecule type" value="Genomic_DNA"/>
</dbReference>
<dbReference type="PANTHER" id="PTHR48014:SF7">
    <property type="entry name" value="SERINE_THREONINE-PROTEIN KINASE BLUS1"/>
    <property type="match status" value="1"/>
</dbReference>
<accession>A0ABQ9YHK1</accession>
<evidence type="ECO:0000313" key="4">
    <source>
        <dbReference type="Proteomes" id="UP001281761"/>
    </source>
</evidence>
<dbReference type="Proteomes" id="UP001281761">
    <property type="component" value="Unassembled WGS sequence"/>
</dbReference>
<feature type="domain" description="Protein kinase" evidence="2">
    <location>
        <begin position="1"/>
        <end position="196"/>
    </location>
</feature>
<reference evidence="3 4" key="1">
    <citation type="journal article" date="2022" name="bioRxiv">
        <title>Genomics of Preaxostyla Flagellates Illuminates Evolutionary Transitions and the Path Towards Mitochondrial Loss.</title>
        <authorList>
            <person name="Novak L.V.F."/>
            <person name="Treitli S.C."/>
            <person name="Pyrih J."/>
            <person name="Halakuc P."/>
            <person name="Pipaliya S.V."/>
            <person name="Vacek V."/>
            <person name="Brzon O."/>
            <person name="Soukal P."/>
            <person name="Eme L."/>
            <person name="Dacks J.B."/>
            <person name="Karnkowska A."/>
            <person name="Elias M."/>
            <person name="Hampl V."/>
        </authorList>
    </citation>
    <scope>NUCLEOTIDE SEQUENCE [LARGE SCALE GENOMIC DNA]</scope>
    <source>
        <strain evidence="3">NAU3</strain>
        <tissue evidence="3">Gut</tissue>
    </source>
</reference>
<dbReference type="PANTHER" id="PTHR48014">
    <property type="entry name" value="SERINE/THREONINE-PROTEIN KINASE FRAY2"/>
    <property type="match status" value="1"/>
</dbReference>
<organism evidence="3 4">
    <name type="scientific">Blattamonas nauphoetae</name>
    <dbReference type="NCBI Taxonomy" id="2049346"/>
    <lineage>
        <taxon>Eukaryota</taxon>
        <taxon>Metamonada</taxon>
        <taxon>Preaxostyla</taxon>
        <taxon>Oxymonadida</taxon>
        <taxon>Blattamonas</taxon>
    </lineage>
</organism>
<evidence type="ECO:0000259" key="2">
    <source>
        <dbReference type="PROSITE" id="PS50011"/>
    </source>
</evidence>
<name>A0ABQ9YHK1_9EUKA</name>
<comment type="caution">
    <text evidence="3">The sequence shown here is derived from an EMBL/GenBank/DDBJ whole genome shotgun (WGS) entry which is preliminary data.</text>
</comment>
<dbReference type="InterPro" id="IPR000719">
    <property type="entry name" value="Prot_kinase_dom"/>
</dbReference>
<dbReference type="SUPFAM" id="SSF56112">
    <property type="entry name" value="Protein kinase-like (PK-like)"/>
    <property type="match status" value="1"/>
</dbReference>
<proteinExistence type="inferred from homology"/>
<dbReference type="Pfam" id="PF00069">
    <property type="entry name" value="Pkinase"/>
    <property type="match status" value="1"/>
</dbReference>
<evidence type="ECO:0000313" key="3">
    <source>
        <dbReference type="EMBL" id="KAK2963235.1"/>
    </source>
</evidence>